<dbReference type="PANTHER" id="PTHR10217">
    <property type="entry name" value="VOLTAGE AND LIGAND GATED POTASSIUM CHANNEL"/>
    <property type="match status" value="1"/>
</dbReference>
<evidence type="ECO:0000256" key="1">
    <source>
        <dbReference type="ARBA" id="ARBA00004141"/>
    </source>
</evidence>
<dbReference type="AlphaFoldDB" id="A0A0L7KYL6"/>
<name>A0A0L7KYL6_OPEBR</name>
<comment type="caution">
    <text evidence="10">The sequence shown here is derived from an EMBL/GenBank/DDBJ whole genome shotgun (WGS) entry which is preliminary data.</text>
</comment>
<protein>
    <submittedName>
        <fullName evidence="10">Putative voltage and ligand gated potassium channel</fullName>
    </submittedName>
</protein>
<evidence type="ECO:0000256" key="6">
    <source>
        <dbReference type="ARBA" id="ARBA00023136"/>
    </source>
</evidence>
<evidence type="ECO:0000256" key="2">
    <source>
        <dbReference type="ARBA" id="ARBA00022448"/>
    </source>
</evidence>
<reference evidence="10 11" key="1">
    <citation type="journal article" date="2015" name="Genome Biol. Evol.">
        <title>The genome of winter moth (Operophtera brumata) provides a genomic perspective on sexual dimorphism and phenology.</title>
        <authorList>
            <person name="Derks M.F."/>
            <person name="Smit S."/>
            <person name="Salis L."/>
            <person name="Schijlen E."/>
            <person name="Bossers A."/>
            <person name="Mateman C."/>
            <person name="Pijl A.S."/>
            <person name="de Ridder D."/>
            <person name="Groenen M.A."/>
            <person name="Visser M.E."/>
            <person name="Megens H.J."/>
        </authorList>
    </citation>
    <scope>NUCLEOTIDE SEQUENCE [LARGE SCALE GENOMIC DNA]</scope>
    <source>
        <strain evidence="10">WM2013NL</strain>
        <tissue evidence="10">Head and thorax</tissue>
    </source>
</reference>
<dbReference type="PROSITE" id="PS50042">
    <property type="entry name" value="CNMP_BINDING_3"/>
    <property type="match status" value="1"/>
</dbReference>
<feature type="domain" description="Cyclic nucleotide-binding" evidence="9">
    <location>
        <begin position="169"/>
        <end position="218"/>
    </location>
</feature>
<keyword evidence="11" id="KW-1185">Reference proteome</keyword>
<comment type="subcellular location">
    <subcellularLocation>
        <location evidence="1">Membrane</location>
        <topology evidence="1">Multi-pass membrane protein</topology>
    </subcellularLocation>
</comment>
<dbReference type="InterPro" id="IPR005821">
    <property type="entry name" value="Ion_trans_dom"/>
</dbReference>
<dbReference type="SUPFAM" id="SSF81324">
    <property type="entry name" value="Voltage-gated potassium channels"/>
    <property type="match status" value="1"/>
</dbReference>
<evidence type="ECO:0000256" key="8">
    <source>
        <dbReference type="SAM" id="Phobius"/>
    </source>
</evidence>
<accession>A0A0L7KYL6</accession>
<dbReference type="PANTHER" id="PTHR10217:SF435">
    <property type="entry name" value="POTASSIUM VOLTAGE-GATED CHANNEL PROTEIN EAG"/>
    <property type="match status" value="1"/>
</dbReference>
<evidence type="ECO:0000259" key="9">
    <source>
        <dbReference type="PROSITE" id="PS50042"/>
    </source>
</evidence>
<keyword evidence="6 8" id="KW-0472">Membrane</keyword>
<dbReference type="InterPro" id="IPR050818">
    <property type="entry name" value="KCNH_animal-type"/>
</dbReference>
<feature type="transmembrane region" description="Helical" evidence="8">
    <location>
        <begin position="685"/>
        <end position="705"/>
    </location>
</feature>
<feature type="transmembrane region" description="Helical" evidence="8">
    <location>
        <begin position="598"/>
        <end position="621"/>
    </location>
</feature>
<dbReference type="InterPro" id="IPR000595">
    <property type="entry name" value="cNMP-bd_dom"/>
</dbReference>
<dbReference type="GO" id="GO:0042391">
    <property type="term" value="P:regulation of membrane potential"/>
    <property type="evidence" value="ECO:0007669"/>
    <property type="project" value="TreeGrafter"/>
</dbReference>
<dbReference type="InterPro" id="IPR018490">
    <property type="entry name" value="cNMP-bd_dom_sf"/>
</dbReference>
<evidence type="ECO:0000256" key="3">
    <source>
        <dbReference type="ARBA" id="ARBA00022692"/>
    </source>
</evidence>
<feature type="region of interest" description="Disordered" evidence="7">
    <location>
        <begin position="1142"/>
        <end position="1182"/>
    </location>
</feature>
<dbReference type="Proteomes" id="UP000037510">
    <property type="component" value="Unassembled WGS sequence"/>
</dbReference>
<dbReference type="STRING" id="104452.A0A0L7KYL6"/>
<evidence type="ECO:0000256" key="4">
    <source>
        <dbReference type="ARBA" id="ARBA00022989"/>
    </source>
</evidence>
<feature type="transmembrane region" description="Helical" evidence="8">
    <location>
        <begin position="895"/>
        <end position="917"/>
    </location>
</feature>
<evidence type="ECO:0000313" key="10">
    <source>
        <dbReference type="EMBL" id="KOB68317.1"/>
    </source>
</evidence>
<dbReference type="GO" id="GO:0005886">
    <property type="term" value="C:plasma membrane"/>
    <property type="evidence" value="ECO:0007669"/>
    <property type="project" value="TreeGrafter"/>
</dbReference>
<dbReference type="EMBL" id="JTDY01004297">
    <property type="protein sequence ID" value="KOB68317.1"/>
    <property type="molecule type" value="Genomic_DNA"/>
</dbReference>
<evidence type="ECO:0000256" key="7">
    <source>
        <dbReference type="SAM" id="MobiDB-lite"/>
    </source>
</evidence>
<feature type="transmembrane region" description="Helical" evidence="8">
    <location>
        <begin position="85"/>
        <end position="105"/>
    </location>
</feature>
<feature type="transmembrane region" description="Helical" evidence="8">
    <location>
        <begin position="923"/>
        <end position="942"/>
    </location>
</feature>
<organism evidence="10 11">
    <name type="scientific">Operophtera brumata</name>
    <name type="common">Winter moth</name>
    <name type="synonym">Phalaena brumata</name>
    <dbReference type="NCBI Taxonomy" id="104452"/>
    <lineage>
        <taxon>Eukaryota</taxon>
        <taxon>Metazoa</taxon>
        <taxon>Ecdysozoa</taxon>
        <taxon>Arthropoda</taxon>
        <taxon>Hexapoda</taxon>
        <taxon>Insecta</taxon>
        <taxon>Pterygota</taxon>
        <taxon>Neoptera</taxon>
        <taxon>Endopterygota</taxon>
        <taxon>Lepidoptera</taxon>
        <taxon>Glossata</taxon>
        <taxon>Ditrysia</taxon>
        <taxon>Geometroidea</taxon>
        <taxon>Geometridae</taxon>
        <taxon>Larentiinae</taxon>
        <taxon>Operophtera</taxon>
    </lineage>
</organism>
<feature type="non-terminal residue" evidence="10">
    <location>
        <position position="1259"/>
    </location>
</feature>
<keyword evidence="10" id="KW-0407">Ion channel</keyword>
<feature type="transmembrane region" description="Helical" evidence="8">
    <location>
        <begin position="1018"/>
        <end position="1043"/>
    </location>
</feature>
<sequence>RADSSLTDEADAICLRPTFPCILQPNSSLKLAWHAFIHPYYLVFKKTVPIEFRFFNYMVTAIYVLDLVVHLSTGDNTSSQQMKSPWFLVDVIATLPIFEFVFHVLKELEDICVYRSNLIRFLSFTLLLIIACYLIAALQQGEDYDSCIFLVKSFLVRNQAFAMTNKKSIIHDLPSHAYQDIVARQRTRLFYTSPNEILMNTGDISNEIYVIKQGICEVRTDDHPAVTHVQVISISRKHLLQALEIPHIKDCIEFTKQQPLPRKHEQDHAFLQPFHRLGFFSILRSVLSIARVLPAQSVHELRAACARAQHGAVSAAAQTRAGPRLPAALPPAGLLLYSAVSAIYRSCPTGAVRSRATCRPRPRPTRSGFSCRANTSRTTPSCSPSTGWASSLFCGQCYLSLVSYRRSPFTSYVPPAPAPNTERFQLPRKHEQDHAFLQPFHRLGFFSILRLVLSIARVLPTPCCAFIAAVVFPAYGYLVLQWPGLYYVALLLDLSAYFDIFQRMLVGYFNEQGILIYHPASTAAHYMKGAFITDLFGCVALESLETAQEESMNKYRLTHMKQFLMLNRLIQLYRLPGAMEILLVFIDRRDILIVLKAIPLFLVLVNVLTCFMVLHSVSIFYEMEGGWLIVPRSDAGGSWLELFANEFRFNLTESPWNLHLATYFWVVYEASTTGYNTFRPTNFDLMRVLLIGMLIGAMLITYFSVRIISIRANVNKALAEDVLAYYEYTWDNTGGVDYKQVFKLCDQITLRTDVILNIHGHTFAMCPILSQSDVSLLRTLGRASRSIYCLGDMNVIETSDVIENMYFVDFGRPTIRCPLAVVATSNVHLLMINSQAFHRIISDFPIVLQLMKKYQPAKNSHYIKGNISDTPTMEQNLSSSMIIHRRKDNLYYKDTFVQTYLIAISLLCMYADVYNAGFQDNRFGLIVTLYALDVGFYLKMILKSANVKNALINVRSRYFQGELRYDILSCLPLELMSFFSSQHRWMLFSWLRLNRMLRIITVYKCLKRRQERISTNLILSTVLSVFIWFTLFVHWSSCLWYFIGVMEDYAEPASSWIHKDNGDVWCENAYLCSLYFVLTTFTQNGVGDIMPKKHSEVLGVTQETVDVYLQEIVQEAVQLPAEGDGARRARAQADRIQLSLHENQSMRLGVPARDSPGGRAAARRGGRGAEGARAGGQDTALSPREPVHFLLPATQRSAARHRIAAAQHARQHDATSKIFNLLDEAEIKEPKDVPTPKTIDERYPPHHEMRCMLNILVDE</sequence>
<feature type="transmembrane region" description="Helical" evidence="8">
    <location>
        <begin position="117"/>
        <end position="138"/>
    </location>
</feature>
<dbReference type="Pfam" id="PF00520">
    <property type="entry name" value="Ion_trans"/>
    <property type="match status" value="1"/>
</dbReference>
<dbReference type="SUPFAM" id="SSF51206">
    <property type="entry name" value="cAMP-binding domain-like"/>
    <property type="match status" value="2"/>
</dbReference>
<keyword evidence="3 8" id="KW-0812">Transmembrane</keyword>
<gene>
    <name evidence="10" type="ORF">OBRU01_19042</name>
</gene>
<feature type="non-terminal residue" evidence="10">
    <location>
        <position position="1"/>
    </location>
</feature>
<keyword evidence="2" id="KW-0813">Transport</keyword>
<dbReference type="Gene3D" id="1.10.287.630">
    <property type="entry name" value="Helix hairpin bin"/>
    <property type="match status" value="1"/>
</dbReference>
<feature type="transmembrane region" description="Helical" evidence="8">
    <location>
        <begin position="54"/>
        <end position="73"/>
    </location>
</feature>
<evidence type="ECO:0000313" key="11">
    <source>
        <dbReference type="Proteomes" id="UP000037510"/>
    </source>
</evidence>
<feature type="transmembrane region" description="Helical" evidence="8">
    <location>
        <begin position="451"/>
        <end position="478"/>
    </location>
</feature>
<dbReference type="GO" id="GO:0005249">
    <property type="term" value="F:voltage-gated potassium channel activity"/>
    <property type="evidence" value="ECO:0007669"/>
    <property type="project" value="TreeGrafter"/>
</dbReference>
<keyword evidence="5" id="KW-0406">Ion transport</keyword>
<keyword evidence="4 8" id="KW-1133">Transmembrane helix</keyword>
<proteinExistence type="predicted"/>
<evidence type="ECO:0000256" key="5">
    <source>
        <dbReference type="ARBA" id="ARBA00023065"/>
    </source>
</evidence>
<dbReference type="Gene3D" id="1.10.287.70">
    <property type="match status" value="1"/>
</dbReference>